<keyword evidence="1" id="KW-0812">Transmembrane</keyword>
<sequence length="173" mass="18601">MTADETNEHRCRGYRRYDEQEAVPLAGYATLATAFTAATGALTVLARRRGVTLPERVPPWDVLLLGVATYKTARLLTKAKITGFLRAPVTRRVEDAKAGEVMDEPLGGNAVKQAVGELATCPFCASTWSATGLVGAYVLAPRGARLVGAALSAMTLADWLQYAWTWTQENAEG</sequence>
<proteinExistence type="predicted"/>
<keyword evidence="1" id="KW-0472">Membrane</keyword>
<feature type="transmembrane region" description="Helical" evidence="1">
    <location>
        <begin position="25"/>
        <end position="46"/>
    </location>
</feature>
<dbReference type="EMBL" id="JBEYRS010000015">
    <property type="protein sequence ID" value="MEW2366133.1"/>
    <property type="molecule type" value="Genomic_DNA"/>
</dbReference>
<comment type="caution">
    <text evidence="2">The sequence shown here is derived from an EMBL/GenBank/DDBJ whole genome shotgun (WGS) entry which is preliminary data.</text>
</comment>
<evidence type="ECO:0000256" key="1">
    <source>
        <dbReference type="SAM" id="Phobius"/>
    </source>
</evidence>
<name>A0ABV3M346_9ACTN</name>
<dbReference type="RefSeq" id="WP_359773148.1">
    <property type="nucleotide sequence ID" value="NZ_JBEYRR010000001.1"/>
</dbReference>
<dbReference type="Pfam" id="PF07098">
    <property type="entry name" value="DUF1360"/>
    <property type="match status" value="1"/>
</dbReference>
<gene>
    <name evidence="2" type="ORF">AB0887_29825</name>
</gene>
<evidence type="ECO:0000313" key="3">
    <source>
        <dbReference type="Proteomes" id="UP001553843"/>
    </source>
</evidence>
<accession>A0ABV3M346</accession>
<dbReference type="Proteomes" id="UP001553843">
    <property type="component" value="Unassembled WGS sequence"/>
</dbReference>
<protein>
    <submittedName>
        <fullName evidence="2">DUF1360 domain-containing protein</fullName>
    </submittedName>
</protein>
<organism evidence="2 3">
    <name type="scientific">Streptomyces huasconensis</name>
    <dbReference type="NCBI Taxonomy" id="1854574"/>
    <lineage>
        <taxon>Bacteria</taxon>
        <taxon>Bacillati</taxon>
        <taxon>Actinomycetota</taxon>
        <taxon>Actinomycetes</taxon>
        <taxon>Kitasatosporales</taxon>
        <taxon>Streptomycetaceae</taxon>
        <taxon>Streptomyces</taxon>
    </lineage>
</organism>
<keyword evidence="1" id="KW-1133">Transmembrane helix</keyword>
<evidence type="ECO:0000313" key="2">
    <source>
        <dbReference type="EMBL" id="MEW2366133.1"/>
    </source>
</evidence>
<reference evidence="2 3" key="1">
    <citation type="submission" date="2024-06" db="EMBL/GenBank/DDBJ databases">
        <title>The Natural Products Discovery Center: Release of the First 8490 Sequenced Strains for Exploring Actinobacteria Biosynthetic Diversity.</title>
        <authorList>
            <person name="Kalkreuter E."/>
            <person name="Kautsar S.A."/>
            <person name="Yang D."/>
            <person name="Bader C.D."/>
            <person name="Teijaro C.N."/>
            <person name="Fluegel L."/>
            <person name="Davis C.M."/>
            <person name="Simpson J.R."/>
            <person name="Lauterbach L."/>
            <person name="Steele A.D."/>
            <person name="Gui C."/>
            <person name="Meng S."/>
            <person name="Li G."/>
            <person name="Viehrig K."/>
            <person name="Ye F."/>
            <person name="Su P."/>
            <person name="Kiefer A.F."/>
            <person name="Nichols A."/>
            <person name="Cepeda A.J."/>
            <person name="Yan W."/>
            <person name="Fan B."/>
            <person name="Jiang Y."/>
            <person name="Adhikari A."/>
            <person name="Zheng C.-J."/>
            <person name="Schuster L."/>
            <person name="Cowan T.M."/>
            <person name="Smanski M.J."/>
            <person name="Chevrette M.G."/>
            <person name="De Carvalho L.P.S."/>
            <person name="Shen B."/>
        </authorList>
    </citation>
    <scope>NUCLEOTIDE SEQUENCE [LARGE SCALE GENOMIC DNA]</scope>
    <source>
        <strain evidence="2 3">NPDC047833</strain>
    </source>
</reference>
<keyword evidence="3" id="KW-1185">Reference proteome</keyword>
<dbReference type="InterPro" id="IPR010773">
    <property type="entry name" value="Mycophage_PG1_Gp7"/>
</dbReference>